<protein>
    <submittedName>
        <fullName evidence="1">Uncharacterized protein</fullName>
    </submittedName>
</protein>
<dbReference type="Proteomes" id="UP001501666">
    <property type="component" value="Unassembled WGS sequence"/>
</dbReference>
<reference evidence="1 2" key="1">
    <citation type="journal article" date="2019" name="Int. J. Syst. Evol. Microbiol.">
        <title>The Global Catalogue of Microorganisms (GCM) 10K type strain sequencing project: providing services to taxonomists for standard genome sequencing and annotation.</title>
        <authorList>
            <consortium name="The Broad Institute Genomics Platform"/>
            <consortium name="The Broad Institute Genome Sequencing Center for Infectious Disease"/>
            <person name="Wu L."/>
            <person name="Ma J."/>
        </authorList>
    </citation>
    <scope>NUCLEOTIDE SEQUENCE [LARGE SCALE GENOMIC DNA]</scope>
    <source>
        <strain evidence="1 2">JCM 6835</strain>
    </source>
</reference>
<proteinExistence type="predicted"/>
<dbReference type="EMBL" id="BAAATE010000021">
    <property type="protein sequence ID" value="GAA2680480.1"/>
    <property type="molecule type" value="Genomic_DNA"/>
</dbReference>
<comment type="caution">
    <text evidence="1">The sequence shown here is derived from an EMBL/GenBank/DDBJ whole genome shotgun (WGS) entry which is preliminary data.</text>
</comment>
<name>A0ABN3SNR4_9ACTN</name>
<sequence length="87" mass="9707">MLSADAGQHACHLEGGPDEGVHDIVSGGHAVMLVRHGWQYQPCRSEEGRHRRRGKRAIPRQVIDGYDIDRAASVDMVCITNHYEGSW</sequence>
<evidence type="ECO:0000313" key="1">
    <source>
        <dbReference type="EMBL" id="GAA2680480.1"/>
    </source>
</evidence>
<keyword evidence="2" id="KW-1185">Reference proteome</keyword>
<evidence type="ECO:0000313" key="2">
    <source>
        <dbReference type="Proteomes" id="UP001501666"/>
    </source>
</evidence>
<organism evidence="1 2">
    <name type="scientific">Nonomuraea recticatena</name>
    <dbReference type="NCBI Taxonomy" id="46178"/>
    <lineage>
        <taxon>Bacteria</taxon>
        <taxon>Bacillati</taxon>
        <taxon>Actinomycetota</taxon>
        <taxon>Actinomycetes</taxon>
        <taxon>Streptosporangiales</taxon>
        <taxon>Streptosporangiaceae</taxon>
        <taxon>Nonomuraea</taxon>
    </lineage>
</organism>
<gene>
    <name evidence="1" type="ORF">GCM10010412_064710</name>
</gene>
<accession>A0ABN3SNR4</accession>